<dbReference type="SUPFAM" id="SSF53756">
    <property type="entry name" value="UDP-Glycosyltransferase/glycogen phosphorylase"/>
    <property type="match status" value="1"/>
</dbReference>
<evidence type="ECO:0000313" key="3">
    <source>
        <dbReference type="Proteomes" id="UP000287188"/>
    </source>
</evidence>
<dbReference type="Pfam" id="PF06722">
    <property type="entry name" value="EryCIII-like_C"/>
    <property type="match status" value="1"/>
</dbReference>
<evidence type="ECO:0000313" key="2">
    <source>
        <dbReference type="EMBL" id="GCE21401.1"/>
    </source>
</evidence>
<sequence>MGSQRPTRTLELAVKALARAGQRGIILTDKATLIEQRLSEQIYITNGVPHDWLFPQMSAIVHHGGAGTSAASLRAGVPSITVYHISDQQFWGKLVANVGAGPRPIRRRWLTAGKLARTIQRVLANTAMQQQASAIGHQMRQEQGTIRAIQALEQHSMQEIQQVARKTF</sequence>
<dbReference type="Proteomes" id="UP000287188">
    <property type="component" value="Unassembled WGS sequence"/>
</dbReference>
<organism evidence="2 3">
    <name type="scientific">Dictyobacter kobayashii</name>
    <dbReference type="NCBI Taxonomy" id="2014872"/>
    <lineage>
        <taxon>Bacteria</taxon>
        <taxon>Bacillati</taxon>
        <taxon>Chloroflexota</taxon>
        <taxon>Ktedonobacteria</taxon>
        <taxon>Ktedonobacterales</taxon>
        <taxon>Dictyobacteraceae</taxon>
        <taxon>Dictyobacter</taxon>
    </lineage>
</organism>
<dbReference type="InterPro" id="IPR050426">
    <property type="entry name" value="Glycosyltransferase_28"/>
</dbReference>
<dbReference type="OrthoDB" id="9805366at2"/>
<dbReference type="FunFam" id="3.40.50.2000:FF:000009">
    <property type="entry name" value="Sterol 3-beta-glucosyltransferase UGT80A2"/>
    <property type="match status" value="1"/>
</dbReference>
<dbReference type="AlphaFoldDB" id="A0A402AQF2"/>
<protein>
    <recommendedName>
        <fullName evidence="1">Erythromycin biosynthesis protein CIII-like C-terminal domain-containing protein</fullName>
    </recommendedName>
</protein>
<proteinExistence type="predicted"/>
<reference evidence="3" key="1">
    <citation type="submission" date="2018-12" db="EMBL/GenBank/DDBJ databases">
        <title>Tengunoibacter tsumagoiensis gen. nov., sp. nov., Dictyobacter kobayashii sp. nov., D. alpinus sp. nov., and D. joshuensis sp. nov. and description of Dictyobacteraceae fam. nov. within the order Ktedonobacterales isolated from Tengu-no-mugimeshi.</title>
        <authorList>
            <person name="Wang C.M."/>
            <person name="Zheng Y."/>
            <person name="Sakai Y."/>
            <person name="Toyoda A."/>
            <person name="Minakuchi Y."/>
            <person name="Abe K."/>
            <person name="Yokota A."/>
            <person name="Yabe S."/>
        </authorList>
    </citation>
    <scope>NUCLEOTIDE SEQUENCE [LARGE SCALE GENOMIC DNA]</scope>
    <source>
        <strain evidence="3">Uno11</strain>
    </source>
</reference>
<comment type="caution">
    <text evidence="2">The sequence shown here is derived from an EMBL/GenBank/DDBJ whole genome shotgun (WGS) entry which is preliminary data.</text>
</comment>
<name>A0A402AQF2_9CHLR</name>
<feature type="domain" description="Erythromycin biosynthesis protein CIII-like C-terminal" evidence="1">
    <location>
        <begin position="35"/>
        <end position="140"/>
    </location>
</feature>
<evidence type="ECO:0000259" key="1">
    <source>
        <dbReference type="Pfam" id="PF06722"/>
    </source>
</evidence>
<dbReference type="InterPro" id="IPR010610">
    <property type="entry name" value="EryCIII-like_C"/>
</dbReference>
<dbReference type="EMBL" id="BIFS01000001">
    <property type="protein sequence ID" value="GCE21401.1"/>
    <property type="molecule type" value="Genomic_DNA"/>
</dbReference>
<keyword evidence="3" id="KW-1185">Reference proteome</keyword>
<accession>A0A402AQF2</accession>
<dbReference type="PANTHER" id="PTHR48050:SF13">
    <property type="entry name" value="STEROL 3-BETA-GLUCOSYLTRANSFERASE UGT80A2"/>
    <property type="match status" value="1"/>
</dbReference>
<gene>
    <name evidence="2" type="ORF">KDK_52010</name>
</gene>
<dbReference type="Gene3D" id="3.40.50.2000">
    <property type="entry name" value="Glycogen Phosphorylase B"/>
    <property type="match status" value="1"/>
</dbReference>
<dbReference type="GO" id="GO:0016758">
    <property type="term" value="F:hexosyltransferase activity"/>
    <property type="evidence" value="ECO:0007669"/>
    <property type="project" value="UniProtKB-ARBA"/>
</dbReference>
<dbReference type="PANTHER" id="PTHR48050">
    <property type="entry name" value="STEROL 3-BETA-GLUCOSYLTRANSFERASE"/>
    <property type="match status" value="1"/>
</dbReference>